<proteinExistence type="predicted"/>
<evidence type="ECO:0000256" key="5">
    <source>
        <dbReference type="ARBA" id="ARBA00023242"/>
    </source>
</evidence>
<dbReference type="GO" id="GO:0000981">
    <property type="term" value="F:DNA-binding transcription factor activity, RNA polymerase II-specific"/>
    <property type="evidence" value="ECO:0007669"/>
    <property type="project" value="InterPro"/>
</dbReference>
<keyword evidence="4" id="KW-0804">Transcription</keyword>
<accession>A0A3A2ZVK5</accession>
<dbReference type="GO" id="GO:0005634">
    <property type="term" value="C:nucleus"/>
    <property type="evidence" value="ECO:0007669"/>
    <property type="project" value="UniProtKB-SubCell"/>
</dbReference>
<feature type="compositionally biased region" description="Basic and acidic residues" evidence="6">
    <location>
        <begin position="227"/>
        <end position="244"/>
    </location>
</feature>
<dbReference type="InterPro" id="IPR036864">
    <property type="entry name" value="Zn2-C6_fun-type_DNA-bd_sf"/>
</dbReference>
<dbReference type="PROSITE" id="PS00463">
    <property type="entry name" value="ZN2_CY6_FUNGAL_1"/>
    <property type="match status" value="1"/>
</dbReference>
<dbReference type="Pfam" id="PF00172">
    <property type="entry name" value="Zn_clus"/>
    <property type="match status" value="1"/>
</dbReference>
<dbReference type="EMBL" id="MVGC01000008">
    <property type="protein sequence ID" value="RJE27152.1"/>
    <property type="molecule type" value="Genomic_DNA"/>
</dbReference>
<evidence type="ECO:0000313" key="8">
    <source>
        <dbReference type="EMBL" id="RJE27152.1"/>
    </source>
</evidence>
<comment type="caution">
    <text evidence="8">The sequence shown here is derived from an EMBL/GenBank/DDBJ whole genome shotgun (WGS) entry which is preliminary data.</text>
</comment>
<dbReference type="CDD" id="cd00067">
    <property type="entry name" value="GAL4"/>
    <property type="match status" value="1"/>
</dbReference>
<dbReference type="GO" id="GO:0000976">
    <property type="term" value="F:transcription cis-regulatory region binding"/>
    <property type="evidence" value="ECO:0007669"/>
    <property type="project" value="TreeGrafter"/>
</dbReference>
<protein>
    <submittedName>
        <fullName evidence="8">C6 zinc finger</fullName>
    </submittedName>
</protein>
<evidence type="ECO:0000256" key="4">
    <source>
        <dbReference type="ARBA" id="ARBA00023163"/>
    </source>
</evidence>
<dbReference type="InterPro" id="IPR021858">
    <property type="entry name" value="Fun_TF"/>
</dbReference>
<keyword evidence="3" id="KW-0238">DNA-binding</keyword>
<sequence length="848" mass="94136">MPRPRRPDAPEPKRRSRKGCWPCKARKVKCGEEKPSCLNCQRQGEVCDYSIRLNWDGRAKRGSSIESPNSQPSSFSSHVLSFSLSTLDPVGVDPLSTGQPPDPSCVPAENNSPGQAPVTPASYGAGLNGFPESPPTTHDFSYTNRTSPIMSPPSQIHEMTTKWPEQPAQLTVAQDTTSHYPAARQGSLDHVPYPSPEETCSSISSLNTFNFTPTSVSQPTSFLRQSADIDKTSSERDTLPDRFPKRARLHPPFSTDPFGTYGRDCSHMDGSMQCPGNLSLDPDLPLLPGTKPNIPKSSASVSTPGDLFTNVTDEHLVSDTSPGVSCGSAVDMSHTSPESANAEAMPNVSKRKWQAYLSNVEDNYGFDCGRPDLDLNKNNDHAAIDINSALVAMSSKRRASRVSESLEADTPEEYRYDGPKFGYYECPVPINLPRHLSPLPSSLLENPINLMYFHHYLNHTGRMLVPHDCEDNPFVTVMPSMAISDPNLLNLMLAYSASHRARYLEHPEPANRIAHWVSNVFPTLRLALDGPHENITDSHLAAAMMLLSLKIISPSTFEVPITWQSHLKLARGLFVARSEHLSQPGNRVGAFFARWLGYLDIFGALSCRHNEPPLPVYNSVLSACCGDQYDDLTVECFSGYTLRTGAILTRLAGLVNQCDNERFDDMGRFIADWKPSADMVVEAETLMGELEELDVLAHASGRHFEDSEPLDMVAIDKVFRYAGMLHLHRRVLCTPPSSIPVQRTLNDLTHALTQTRHEAPAEVGALFPLFTAGCETHDPQQRMDIMERFNLLEKTGLKQIQNARHLLQRCWDEDLHGLLWHRVNSWDSLMIVMHDTESTLVNKLPQLA</sequence>
<dbReference type="InterPro" id="IPR001138">
    <property type="entry name" value="Zn2Cys6_DnaBD"/>
</dbReference>
<dbReference type="PROSITE" id="PS50048">
    <property type="entry name" value="ZN2_CY6_FUNGAL_2"/>
    <property type="match status" value="1"/>
</dbReference>
<dbReference type="PANTHER" id="PTHR37534:SF43">
    <property type="entry name" value="FINGER DOMAIN PROTEIN, PUTATIVE (AFU_ORTHOLOGUE AFUA_1G01850)-RELATED"/>
    <property type="match status" value="1"/>
</dbReference>
<gene>
    <name evidence="8" type="ORF">PHISCL_00505</name>
</gene>
<evidence type="ECO:0000256" key="6">
    <source>
        <dbReference type="SAM" id="MobiDB-lite"/>
    </source>
</evidence>
<name>A0A3A2ZVK5_9EURO</name>
<feature type="compositionally biased region" description="Polar residues" evidence="6">
    <location>
        <begin position="214"/>
        <end position="224"/>
    </location>
</feature>
<dbReference type="PANTHER" id="PTHR37534">
    <property type="entry name" value="TRANSCRIPTIONAL ACTIVATOR PROTEIN UGA3"/>
    <property type="match status" value="1"/>
</dbReference>
<feature type="region of interest" description="Disordered" evidence="6">
    <location>
        <begin position="320"/>
        <end position="346"/>
    </location>
</feature>
<organism evidence="8 9">
    <name type="scientific">Aspergillus sclerotialis</name>
    <dbReference type="NCBI Taxonomy" id="2070753"/>
    <lineage>
        <taxon>Eukaryota</taxon>
        <taxon>Fungi</taxon>
        <taxon>Dikarya</taxon>
        <taxon>Ascomycota</taxon>
        <taxon>Pezizomycotina</taxon>
        <taxon>Eurotiomycetes</taxon>
        <taxon>Eurotiomycetidae</taxon>
        <taxon>Eurotiales</taxon>
        <taxon>Aspergillaceae</taxon>
        <taxon>Aspergillus</taxon>
        <taxon>Aspergillus subgen. Polypaecilum</taxon>
    </lineage>
</organism>
<comment type="subcellular location">
    <subcellularLocation>
        <location evidence="1">Nucleus</location>
    </subcellularLocation>
</comment>
<dbReference type="OrthoDB" id="5229455at2759"/>
<dbReference type="Gene3D" id="4.10.240.10">
    <property type="entry name" value="Zn(2)-C6 fungal-type DNA-binding domain"/>
    <property type="match status" value="1"/>
</dbReference>
<evidence type="ECO:0000256" key="1">
    <source>
        <dbReference type="ARBA" id="ARBA00004123"/>
    </source>
</evidence>
<dbReference type="Pfam" id="PF11951">
    <property type="entry name" value="Fungal_trans_2"/>
    <property type="match status" value="1"/>
</dbReference>
<evidence type="ECO:0000256" key="3">
    <source>
        <dbReference type="ARBA" id="ARBA00023125"/>
    </source>
</evidence>
<feature type="region of interest" description="Disordered" evidence="6">
    <location>
        <begin position="91"/>
        <end position="121"/>
    </location>
</feature>
<evidence type="ECO:0000256" key="2">
    <source>
        <dbReference type="ARBA" id="ARBA00023015"/>
    </source>
</evidence>
<evidence type="ECO:0000313" key="9">
    <source>
        <dbReference type="Proteomes" id="UP000266188"/>
    </source>
</evidence>
<keyword evidence="5" id="KW-0539">Nucleus</keyword>
<dbReference type="SUPFAM" id="SSF57701">
    <property type="entry name" value="Zn2/Cys6 DNA-binding domain"/>
    <property type="match status" value="1"/>
</dbReference>
<dbReference type="Proteomes" id="UP000266188">
    <property type="component" value="Unassembled WGS sequence"/>
</dbReference>
<dbReference type="GO" id="GO:0045944">
    <property type="term" value="P:positive regulation of transcription by RNA polymerase II"/>
    <property type="evidence" value="ECO:0007669"/>
    <property type="project" value="TreeGrafter"/>
</dbReference>
<feature type="domain" description="Zn(2)-C6 fungal-type" evidence="7">
    <location>
        <begin position="19"/>
        <end position="49"/>
    </location>
</feature>
<keyword evidence="2" id="KW-0805">Transcription regulation</keyword>
<dbReference type="GO" id="GO:0008270">
    <property type="term" value="F:zinc ion binding"/>
    <property type="evidence" value="ECO:0007669"/>
    <property type="project" value="InterPro"/>
</dbReference>
<keyword evidence="9" id="KW-1185">Reference proteome</keyword>
<dbReference type="AlphaFoldDB" id="A0A3A2ZVK5"/>
<reference evidence="9" key="1">
    <citation type="submission" date="2017-02" db="EMBL/GenBank/DDBJ databases">
        <authorList>
            <person name="Tafer H."/>
            <person name="Lopandic K."/>
        </authorList>
    </citation>
    <scope>NUCLEOTIDE SEQUENCE [LARGE SCALE GENOMIC DNA]</scope>
    <source>
        <strain evidence="9">CBS 366.77</strain>
    </source>
</reference>
<dbReference type="SMART" id="SM00066">
    <property type="entry name" value="GAL4"/>
    <property type="match status" value="1"/>
</dbReference>
<evidence type="ECO:0000259" key="7">
    <source>
        <dbReference type="PROSITE" id="PS50048"/>
    </source>
</evidence>
<dbReference type="STRING" id="2070753.A0A3A2ZVK5"/>
<feature type="region of interest" description="Disordered" evidence="6">
    <location>
        <begin position="214"/>
        <end position="255"/>
    </location>
</feature>